<dbReference type="SUPFAM" id="SSF53822">
    <property type="entry name" value="Periplasmic binding protein-like I"/>
    <property type="match status" value="1"/>
</dbReference>
<dbReference type="GO" id="GO:0003700">
    <property type="term" value="F:DNA-binding transcription factor activity"/>
    <property type="evidence" value="ECO:0007669"/>
    <property type="project" value="TreeGrafter"/>
</dbReference>
<dbReference type="Pfam" id="PF00532">
    <property type="entry name" value="Peripla_BP_1"/>
    <property type="match status" value="1"/>
</dbReference>
<dbReference type="GO" id="GO:0000976">
    <property type="term" value="F:transcription cis-regulatory region binding"/>
    <property type="evidence" value="ECO:0007669"/>
    <property type="project" value="TreeGrafter"/>
</dbReference>
<dbReference type="Gene3D" id="1.10.260.40">
    <property type="entry name" value="lambda repressor-like DNA-binding domains"/>
    <property type="match status" value="1"/>
</dbReference>
<keyword evidence="6" id="KW-1185">Reference proteome</keyword>
<dbReference type="AlphaFoldDB" id="A0AA97I6R2"/>
<evidence type="ECO:0000256" key="3">
    <source>
        <dbReference type="ARBA" id="ARBA00023163"/>
    </source>
</evidence>
<dbReference type="Pfam" id="PF00356">
    <property type="entry name" value="LacI"/>
    <property type="match status" value="1"/>
</dbReference>
<evidence type="ECO:0000259" key="4">
    <source>
        <dbReference type="PROSITE" id="PS50932"/>
    </source>
</evidence>
<dbReference type="PANTHER" id="PTHR30146">
    <property type="entry name" value="LACI-RELATED TRANSCRIPTIONAL REPRESSOR"/>
    <property type="match status" value="1"/>
</dbReference>
<dbReference type="PANTHER" id="PTHR30146:SF109">
    <property type="entry name" value="HTH-TYPE TRANSCRIPTIONAL REGULATOR GALS"/>
    <property type="match status" value="1"/>
</dbReference>
<organism evidence="5 6">
    <name type="scientific">Microbacterium betulae</name>
    <dbReference type="NCBI Taxonomy" id="2981139"/>
    <lineage>
        <taxon>Bacteria</taxon>
        <taxon>Bacillati</taxon>
        <taxon>Actinomycetota</taxon>
        <taxon>Actinomycetes</taxon>
        <taxon>Micrococcales</taxon>
        <taxon>Microbacteriaceae</taxon>
        <taxon>Microbacterium</taxon>
    </lineage>
</organism>
<dbReference type="RefSeq" id="WP_317139899.1">
    <property type="nucleotide sequence ID" value="NZ_CP118157.1"/>
</dbReference>
<proteinExistence type="predicted"/>
<evidence type="ECO:0000313" key="6">
    <source>
        <dbReference type="Proteomes" id="UP001305498"/>
    </source>
</evidence>
<evidence type="ECO:0000256" key="2">
    <source>
        <dbReference type="ARBA" id="ARBA00023125"/>
    </source>
</evidence>
<dbReference type="Proteomes" id="UP001305498">
    <property type="component" value="Chromosome"/>
</dbReference>
<dbReference type="Gene3D" id="3.40.50.2300">
    <property type="match status" value="2"/>
</dbReference>
<dbReference type="CDD" id="cd01392">
    <property type="entry name" value="HTH_LacI"/>
    <property type="match status" value="1"/>
</dbReference>
<dbReference type="SUPFAM" id="SSF47413">
    <property type="entry name" value="lambda repressor-like DNA-binding domains"/>
    <property type="match status" value="1"/>
</dbReference>
<keyword evidence="2 5" id="KW-0238">DNA-binding</keyword>
<dbReference type="InterPro" id="IPR000843">
    <property type="entry name" value="HTH_LacI"/>
</dbReference>
<dbReference type="InterPro" id="IPR001761">
    <property type="entry name" value="Peripla_BP/Lac1_sug-bd_dom"/>
</dbReference>
<dbReference type="KEGG" id="mbet:N8K70_01760"/>
<protein>
    <submittedName>
        <fullName evidence="5">LacI family DNA-binding transcriptional regulator</fullName>
    </submittedName>
</protein>
<evidence type="ECO:0000256" key="1">
    <source>
        <dbReference type="ARBA" id="ARBA00023015"/>
    </source>
</evidence>
<dbReference type="PROSITE" id="PS50932">
    <property type="entry name" value="HTH_LACI_2"/>
    <property type="match status" value="1"/>
</dbReference>
<keyword evidence="3" id="KW-0804">Transcription</keyword>
<reference evidence="5 6" key="1">
    <citation type="submission" date="2023-02" db="EMBL/GenBank/DDBJ databases">
        <title>Microbacterium betulae sp. nov., isolated from birch wood.</title>
        <authorList>
            <person name="Pasciak M."/>
            <person name="Pawlik K.J."/>
            <person name="Martynowski D."/>
            <person name="Laczmanski L."/>
            <person name="Ciekot J."/>
            <person name="Szponar B."/>
            <person name="Wojcik-Fatla A."/>
            <person name="Mackiewicz B."/>
            <person name="Farian E."/>
            <person name="Cholewa G."/>
            <person name="Cholewa A."/>
            <person name="Dutkiewicz J."/>
        </authorList>
    </citation>
    <scope>NUCLEOTIDE SEQUENCE [LARGE SCALE GENOMIC DNA]</scope>
    <source>
        <strain evidence="5 6">AB</strain>
    </source>
</reference>
<sequence length="315" mass="32293">MATIADVATLAGVSKATASRAFSRPEMVSPATAQRVRDAAGKLGFVVNNTARLLAGGRTGVIALVVPTLDNSFFTPIIGGAQARADAAGFQLTVVVHPLERTGELAAFERLSRQVDGFIVVAPRGTDDLVVTAGGSKPSVLVDREIDGVTSVVADTASAFGSLAERFVRDGHERLVYVGGPEGSWQDAQRTAAVRAAAEALGARLGVVGPHPSTFAAGVAAAADVRRHDPTAVIPYATAIGLGIQYAYLADGAKPPVVSSERAIVEALGLRGVPAIDVDGQELGRLAAELVIARIADPATPPAQSRLVVPVDWGA</sequence>
<dbReference type="InterPro" id="IPR010982">
    <property type="entry name" value="Lambda_DNA-bd_dom_sf"/>
</dbReference>
<dbReference type="EMBL" id="CP118157">
    <property type="protein sequence ID" value="WOF23427.1"/>
    <property type="molecule type" value="Genomic_DNA"/>
</dbReference>
<keyword evidence="1" id="KW-0805">Transcription regulation</keyword>
<accession>A0AA97I6R2</accession>
<dbReference type="InterPro" id="IPR028082">
    <property type="entry name" value="Peripla_BP_I"/>
</dbReference>
<gene>
    <name evidence="5" type="ORF">N8K70_01760</name>
</gene>
<name>A0AA97I6R2_9MICO</name>
<dbReference type="SMART" id="SM00354">
    <property type="entry name" value="HTH_LACI"/>
    <property type="match status" value="1"/>
</dbReference>
<evidence type="ECO:0000313" key="5">
    <source>
        <dbReference type="EMBL" id="WOF23427.1"/>
    </source>
</evidence>
<feature type="domain" description="HTH lacI-type" evidence="4">
    <location>
        <begin position="2"/>
        <end position="56"/>
    </location>
</feature>